<dbReference type="Pfam" id="PF00753">
    <property type="entry name" value="Lactamase_B"/>
    <property type="match status" value="1"/>
</dbReference>
<sequence length="294" mass="31679">MTRFTLNKTAAALALATATLPAAQAAGPQLNLSVYNPADKAIFPVSSSLVTGKHDAILIDAQFARKDAEALVKQIKDSGKTLTTVYISHGDPDYYFGLDTIKAAFPNARVLATGPTIAHIKATMNQKLAFWGPKLGNDAPARLIVPEPIKGDTLKLEGRELKVIGVDGARSELSVVWIPSLRTVTGGVPVVGNQHVWMADSKTPEARKTWKQTLDRISALHPVKVVPGHYLPGAKLDLTSVRFTRDYIDAIETELPKAADSKALVEAMKLRYPNLGGEADLELGAKVLKGEMPW</sequence>
<dbReference type="PANTHER" id="PTHR42951:SF14">
    <property type="entry name" value="METALLO-BETA-LACTAMASE SUPERFAMILY PROTEIN"/>
    <property type="match status" value="1"/>
</dbReference>
<dbReference type="Gene3D" id="3.60.15.10">
    <property type="entry name" value="Ribonuclease Z/Hydroxyacylglutathione hydrolase-like"/>
    <property type="match status" value="1"/>
</dbReference>
<keyword evidence="4" id="KW-1185">Reference proteome</keyword>
<organism evidence="3 4">
    <name type="scientific">Paludibacterium paludis</name>
    <dbReference type="NCBI Taxonomy" id="1225769"/>
    <lineage>
        <taxon>Bacteria</taxon>
        <taxon>Pseudomonadati</taxon>
        <taxon>Pseudomonadota</taxon>
        <taxon>Betaproteobacteria</taxon>
        <taxon>Neisseriales</taxon>
        <taxon>Chromobacteriaceae</taxon>
        <taxon>Paludibacterium</taxon>
    </lineage>
</organism>
<evidence type="ECO:0000256" key="1">
    <source>
        <dbReference type="SAM" id="SignalP"/>
    </source>
</evidence>
<dbReference type="InterPro" id="IPR050855">
    <property type="entry name" value="NDM-1-like"/>
</dbReference>
<gene>
    <name evidence="3" type="ORF">GCM10011289_20520</name>
</gene>
<dbReference type="Proteomes" id="UP000645257">
    <property type="component" value="Unassembled WGS sequence"/>
</dbReference>
<name>A0A918P3Q0_9NEIS</name>
<dbReference type="SMART" id="SM00849">
    <property type="entry name" value="Lactamase_B"/>
    <property type="match status" value="1"/>
</dbReference>
<evidence type="ECO:0000313" key="4">
    <source>
        <dbReference type="Proteomes" id="UP000645257"/>
    </source>
</evidence>
<keyword evidence="1" id="KW-0732">Signal</keyword>
<reference evidence="3" key="2">
    <citation type="submission" date="2020-09" db="EMBL/GenBank/DDBJ databases">
        <authorList>
            <person name="Sun Q."/>
            <person name="Kim S."/>
        </authorList>
    </citation>
    <scope>NUCLEOTIDE SEQUENCE</scope>
    <source>
        <strain evidence="3">KCTC 32182</strain>
    </source>
</reference>
<feature type="chain" id="PRO_5037964607" evidence="1">
    <location>
        <begin position="26"/>
        <end position="294"/>
    </location>
</feature>
<dbReference type="PANTHER" id="PTHR42951">
    <property type="entry name" value="METALLO-BETA-LACTAMASE DOMAIN-CONTAINING"/>
    <property type="match status" value="1"/>
</dbReference>
<reference evidence="3" key="1">
    <citation type="journal article" date="2014" name="Int. J. Syst. Evol. Microbiol.">
        <title>Complete genome sequence of Corynebacterium casei LMG S-19264T (=DSM 44701T), isolated from a smear-ripened cheese.</title>
        <authorList>
            <consortium name="US DOE Joint Genome Institute (JGI-PGF)"/>
            <person name="Walter F."/>
            <person name="Albersmeier A."/>
            <person name="Kalinowski J."/>
            <person name="Ruckert C."/>
        </authorList>
    </citation>
    <scope>NUCLEOTIDE SEQUENCE</scope>
    <source>
        <strain evidence="3">KCTC 32182</strain>
    </source>
</reference>
<feature type="domain" description="Metallo-beta-lactamase" evidence="2">
    <location>
        <begin position="44"/>
        <end position="229"/>
    </location>
</feature>
<feature type="signal peptide" evidence="1">
    <location>
        <begin position="1"/>
        <end position="25"/>
    </location>
</feature>
<accession>A0A918P3Q0</accession>
<dbReference type="AlphaFoldDB" id="A0A918P3Q0"/>
<dbReference type="InterPro" id="IPR036866">
    <property type="entry name" value="RibonucZ/Hydroxyglut_hydro"/>
</dbReference>
<dbReference type="InterPro" id="IPR001279">
    <property type="entry name" value="Metallo-B-lactamas"/>
</dbReference>
<dbReference type="SUPFAM" id="SSF56281">
    <property type="entry name" value="Metallo-hydrolase/oxidoreductase"/>
    <property type="match status" value="1"/>
</dbReference>
<dbReference type="CDD" id="cd07739">
    <property type="entry name" value="metallo-hydrolase-like_MBL-fold"/>
    <property type="match status" value="1"/>
</dbReference>
<dbReference type="RefSeq" id="WP_189533956.1">
    <property type="nucleotide sequence ID" value="NZ_BMYX01000010.1"/>
</dbReference>
<proteinExistence type="predicted"/>
<comment type="caution">
    <text evidence="3">The sequence shown here is derived from an EMBL/GenBank/DDBJ whole genome shotgun (WGS) entry which is preliminary data.</text>
</comment>
<evidence type="ECO:0000259" key="2">
    <source>
        <dbReference type="SMART" id="SM00849"/>
    </source>
</evidence>
<dbReference type="EMBL" id="BMYX01000010">
    <property type="protein sequence ID" value="GGY16948.1"/>
    <property type="molecule type" value="Genomic_DNA"/>
</dbReference>
<evidence type="ECO:0000313" key="3">
    <source>
        <dbReference type="EMBL" id="GGY16948.1"/>
    </source>
</evidence>
<protein>
    <submittedName>
        <fullName evidence="3">MBL fold metallo-hydrolase</fullName>
    </submittedName>
</protein>